<dbReference type="InterPro" id="IPR036034">
    <property type="entry name" value="PDZ_sf"/>
</dbReference>
<dbReference type="EMBL" id="AGNL01004669">
    <property type="protein sequence ID" value="EJK73232.1"/>
    <property type="molecule type" value="Genomic_DNA"/>
</dbReference>
<feature type="compositionally biased region" description="Low complexity" evidence="1">
    <location>
        <begin position="43"/>
        <end position="65"/>
    </location>
</feature>
<dbReference type="AlphaFoldDB" id="K0TN69"/>
<evidence type="ECO:0000256" key="1">
    <source>
        <dbReference type="SAM" id="MobiDB-lite"/>
    </source>
</evidence>
<dbReference type="Gene3D" id="2.30.42.10">
    <property type="match status" value="1"/>
</dbReference>
<evidence type="ECO:0000313" key="3">
    <source>
        <dbReference type="EMBL" id="EJK73232.1"/>
    </source>
</evidence>
<dbReference type="PROSITE" id="PS50106">
    <property type="entry name" value="PDZ"/>
    <property type="match status" value="1"/>
</dbReference>
<dbReference type="eggNOG" id="ENOG502RWMB">
    <property type="taxonomic scope" value="Eukaryota"/>
</dbReference>
<feature type="compositionally biased region" description="Basic and acidic residues" evidence="1">
    <location>
        <begin position="248"/>
        <end position="262"/>
    </location>
</feature>
<comment type="caution">
    <text evidence="3">The sequence shown here is derived from an EMBL/GenBank/DDBJ whole genome shotgun (WGS) entry which is preliminary data.</text>
</comment>
<dbReference type="OrthoDB" id="51984at2759"/>
<dbReference type="SMART" id="SM00228">
    <property type="entry name" value="PDZ"/>
    <property type="match status" value="2"/>
</dbReference>
<organism evidence="3 4">
    <name type="scientific">Thalassiosira oceanica</name>
    <name type="common">Marine diatom</name>
    <dbReference type="NCBI Taxonomy" id="159749"/>
    <lineage>
        <taxon>Eukaryota</taxon>
        <taxon>Sar</taxon>
        <taxon>Stramenopiles</taxon>
        <taxon>Ochrophyta</taxon>
        <taxon>Bacillariophyta</taxon>
        <taxon>Coscinodiscophyceae</taxon>
        <taxon>Thalassiosirophycidae</taxon>
        <taxon>Thalassiosirales</taxon>
        <taxon>Thalassiosiraceae</taxon>
        <taxon>Thalassiosira</taxon>
    </lineage>
</organism>
<feature type="compositionally biased region" description="Low complexity" evidence="1">
    <location>
        <begin position="269"/>
        <end position="289"/>
    </location>
</feature>
<dbReference type="SUPFAM" id="SSF50156">
    <property type="entry name" value="PDZ domain-like"/>
    <property type="match status" value="2"/>
</dbReference>
<gene>
    <name evidence="3" type="ORF">THAOC_05153</name>
</gene>
<dbReference type="CDD" id="cd00136">
    <property type="entry name" value="PDZ_canonical"/>
    <property type="match status" value="1"/>
</dbReference>
<accession>K0TN69</accession>
<dbReference type="InterPro" id="IPR001478">
    <property type="entry name" value="PDZ"/>
</dbReference>
<feature type="compositionally biased region" description="Polar residues" evidence="1">
    <location>
        <begin position="113"/>
        <end position="126"/>
    </location>
</feature>
<feature type="domain" description="PDZ" evidence="2">
    <location>
        <begin position="309"/>
        <end position="386"/>
    </location>
</feature>
<feature type="compositionally biased region" description="Basic and acidic residues" evidence="1">
    <location>
        <begin position="1"/>
        <end position="15"/>
    </location>
</feature>
<name>K0TN69_THAOC</name>
<protein>
    <recommendedName>
        <fullName evidence="2">PDZ domain-containing protein</fullName>
    </recommendedName>
</protein>
<dbReference type="Proteomes" id="UP000266841">
    <property type="component" value="Unassembled WGS sequence"/>
</dbReference>
<feature type="region of interest" description="Disordered" evidence="1">
    <location>
        <begin position="1"/>
        <end position="140"/>
    </location>
</feature>
<evidence type="ECO:0000259" key="2">
    <source>
        <dbReference type="PROSITE" id="PS50106"/>
    </source>
</evidence>
<reference evidence="3 4" key="1">
    <citation type="journal article" date="2012" name="Genome Biol.">
        <title>Genome and low-iron response of an oceanic diatom adapted to chronic iron limitation.</title>
        <authorList>
            <person name="Lommer M."/>
            <person name="Specht M."/>
            <person name="Roy A.S."/>
            <person name="Kraemer L."/>
            <person name="Andreson R."/>
            <person name="Gutowska M.A."/>
            <person name="Wolf J."/>
            <person name="Bergner S.V."/>
            <person name="Schilhabel M.B."/>
            <person name="Klostermeier U.C."/>
            <person name="Beiko R.G."/>
            <person name="Rosenstiel P."/>
            <person name="Hippler M."/>
            <person name="Laroche J."/>
        </authorList>
    </citation>
    <scope>NUCLEOTIDE SEQUENCE [LARGE SCALE GENOMIC DNA]</scope>
    <source>
        <strain evidence="3 4">CCMP1005</strain>
    </source>
</reference>
<keyword evidence="4" id="KW-1185">Reference proteome</keyword>
<feature type="compositionally biased region" description="Polar residues" evidence="1">
    <location>
        <begin position="80"/>
        <end position="102"/>
    </location>
</feature>
<feature type="region of interest" description="Disordered" evidence="1">
    <location>
        <begin position="223"/>
        <end position="298"/>
    </location>
</feature>
<proteinExistence type="predicted"/>
<evidence type="ECO:0000313" key="4">
    <source>
        <dbReference type="Proteomes" id="UP000266841"/>
    </source>
</evidence>
<sequence length="608" mass="65988">MEADDFNKSVSRHDLNQSSRLDLDWDPDASDVGDDLMSRIIESGSDADSSASPASLGSSHASSEGSFDRGQGGKEPQHKQAATNERSAHNSRNGEQTTQEQNDGMVRCPPGSSHKNQNQSVLSRSAVTGKPSGEEEKIDREKRKLIKIKLWDPGDKTGDKPTKSSTITVAVNDEVASIIQANEDKSMHQIGLGTKQNIHLEETASGGRDTAVDVMWQPNAGMGADEEEKWERDWAPPSIELPPQVRKLVSDTRESGVKERDASPQQMPSGESSTPQPKSSSSNKLKQQQEPSKNVKGLEPFTIPSILSSTVVKRTPTEKIGLAFRKSNGTIVIEKIAPGSAFDGSALRPGHECLCINGTRLRSARRAAEIVRETASELTLMASNAPRPPGTMYTIISLRNLDLTSGDDFAAGMKFSMKHGLVQLVDATIDCPVNGTSLKIGDFILAINGAVVGNVQTAVGVLVKSRDNDTVPLLYFNMRHLRVSLVDKVIGNNWKKEWSNAYDECVVSQSSGPSRPLILKFSENGIELSFRDFRSDNGSPVVPSHHPLLSVVDVLNHGINCVLSAIRQGVEKMHGGDDSRSLAKLSQLYHEGLLSKDDFGALKTRLMK</sequence>
<feature type="compositionally biased region" description="Acidic residues" evidence="1">
    <location>
        <begin position="24"/>
        <end position="34"/>
    </location>
</feature>